<dbReference type="PaxDb" id="29760-VIT_01s0010g01850.t01"/>
<gene>
    <name evidence="8" type="ordered locus">VIT_01s0010g01850</name>
</gene>
<dbReference type="eggNOG" id="KOG1802">
    <property type="taxonomic scope" value="Eukaryota"/>
</dbReference>
<feature type="binding site" evidence="5">
    <location>
        <begin position="3049"/>
        <end position="3056"/>
    </location>
    <ligand>
        <name>ATP</name>
        <dbReference type="ChEBI" id="CHEBI:30616"/>
    </ligand>
</feature>
<sequence>MHPSISLFPCSNFYANQILDAPNVKHKAYEKKYLPDPVFRLYLFINISCGREEVDEVGHSVKNMVEVAVLMKIVQNLYQAWRSGIKEELRIGVLSPYTAQVLEIQERLKQKYENNDMFSVKVQTIDGFQGGEEDIILISTVRANNFGSVGVMADVKITNVALTRASFASGGEFLVESSSLDLDYIDDTVQFKDIPDSFVNIPSKSYPLVITFHKFLMMLDGTVGNSYFSRFPDAHKPSRTVTLKTFIRSREVNYERFISSYWPYFKSHLIKYLDSSAVFTEIISHIKGGLEAGKAHDGILSREDYLLLSKARVSTLTREQRDRVYDIFLEYEKKKFKKGEYDLSDLVMDLHFRLRSERYEGDHIDFVYIDEVQDLTMRQIALFKYVSKNIDEGFVFSGDTAQTIAKGVHFRFQDIRHLFFKEFVLGSRTDATDEKKEKGKLSKIFHLSQNFRTHAGVLNLAQSIIDLLYHFFPLTIDVLNPETSLINGEAPVLIECGNFRDALPTIFGDSENAQENVGFGAEQVILVRNDSAKEEISKYVGKKALVLTILECKGLEFRDVLLCNFFGSCPFKHHWRVLYQFMNKINLVDSKSLISFPSFDEAKHNVLCSELKQLYVAITRTRQRLWICDIIDEVSKPMFEYWEKLSLIQVRCLHDLVAQGMQVASRPDEWRSQGFKLFHEHNYEMARLCFEKAGDMYNEKFARAASLQALAISISSSSPQMAKNYLSEAADMFEGIGKAEYAAKCFFEMRSYERAGRIYMEQCGEPMLDKAGECFSLARCYKSAAEAYAKGNYFSECLAVCIKGRLFYMGLQVIQQWKQNSKGAIKESGEIHRIEQNLLEGCARHCHELKDLTGMMKYVRAFHSFESIRTFLRDLCCLDELLLIEKEKENFVEAANIAKCIGDISLEVEMLVEAGCLEDSSKAILQYVLVNSLWQPGSEGWPLKQFIRKKELVNKAKVNAERVSKQFYGFICTEVDILSHEQSTLFELNEYFRSSQNNGSVRGEILSARKIIDAHLHLISILEDRGKSDLYTYLTTHSEERISSNQFSIETLVHFWKFWNFWKDEIVNILEYLGGAIKKYVDYKEFCLNYLGVLKQPNKRTPLYLVLYPEADWVEKIPGTFQSAEHYFASFVYPLLEETRAQLSLGLELISRAPFAEVICIDKVEPDEELLYNVRVDYWRNRSAGRCLDPYRTVPGDLVIFADAKLETFSDIQCLGRKTWAFALVTEVRENEIEDDGTTVCFKVRVSKERTEGDGKNKWTFMYFLINITTGERIWNALHMSGNLNIIKQVLFTDSTVKESCELCPESSRGVRTETFGTILSSKLNKSQMAAVLASLRKIHCNHKSSVELICGPPGTGKTRTISALLCALLGTNIRTLTCAPTAVAVKEVASRVMKHLKESFETDPQKDASICSLGDLLFFGDYDSTAVGSEMKEIYLDHRVERLAKCFEPLNGWRHSFNSMIVFLEGGVSEDRVSEDELSKMEEGSIDGSKGKRKTYLQLAREQFKSTSLHLREVVITLSTHIPKSFIMEHNFQAMLSLLGFLRSFESLLHQDNMVSEELENLFAGKKNVKHSSKSVADSSTLMEIRSECLHILKNLRNSLDELQFPKNNSKDLLIDFCFQTASSIFSTASDSHKLHLVDMKPLNILVIDEAAQLRECESTIPLQLPGIKLAILIGDKFQLPSRVTSNLRIGVLSSYTAQVLEIQERFRQKYENNDRFSVKVQTIDGFQGGEEDIILISTVRANNFGSVGVMADVKITNVALTRARHGLWILGSERTLVMSETVWKDIVHDAKDRHCLLNADEDCDLANTIFKVKTELDELDDLLNKDSSLFNSARWKVNERYEGDHIDFVYIDEVQDLTMRQIALFKYVSKNIDEGFVFSGDTAQTIAKGVHFRFQDIRHLFFKEFVLGSRTDATDEKKEKGKLSKIFHLSQNFRTHAGVLNLAQSIIDLLYHFFPLTIDELNPETSLINGEAPVLIECGNFKDALSTIFGDSENAKGNAGFGAEQVILVRNDSAKEEISKYVGKKALVLTILECKGLEFRLFHENNYEMARLCFEKAGDMYNEKFARAASLQALANSISSSSPQMAKNYLSEAADMFEGIGKAEYAANWRIYMEKCGEAMLDKAGECFSLARCYKSAAEAYAKGNYFSECLAVCIKGRLFYMGLQVIQQWKQNSKGAIKESGEIHRIEQNLLEGCARHCHELKDLTGMMKYVRAFHSFESIRTFLRDLCCLDELLLIEKEKENFVEAANIAKCIGDISLEVEMLVEAGCLEDSSKAILQYVLVNSLWQPGSEGWPLKQFIRKKELVNKAKVNAERVSKQFYGFICTEVDILSHEQSTLFELNEYFRSSQNNGSVRGEILSARKIIDAHLHLISILEDRGKSDLYTYLTTHSEERISSNQFSIETLVHFWKFWNFWKDEIVNILEYLGGAIKKYVDYKEFCLNYLGVLKQPNKRTPLYLVLYPEADWMERKNRAIPKDSGLTQRLFSWSLEDIYNEDLYKTQVEEIPESFGTVDHYFGSYIYPLLEDIRAEMCSSMEDIHRAPFAEVISFVESKSDRPLFYDVMVDRWRNRFSDRDKEPYKTMPGDILILAEAKPETVSDLQRVGRTWTFALVTKIPEEEDEDEDEDEDDSTSTYFEVKISKNHEVDDAKQSSMFVVFLINTIANRRIWNALHLFGNMCIISRVLSSDSLLLDSFESLLSKDDVVPEELERLFSHQEAVRDSYSDSSDLLYVHRGECLSVLKTLRSSLNELNLPSAMNKGLIKQFCFKMASLIFCTASSSYQLYRVNMKPLDLLVIDEAAQLKECESVIPLQLPDIRHAILIGDECQLPAMVSSKVLFSNNFRKSFVKLRSDRTKKSVMKLLLNLSSGWRPKRLNIDRVCGSSSQILKQFKVEGFYIVCSIDIVKNTQVLRVWDILPLEDILKLVKHLDNIFQRYTDDFINRCKEKCLDRNLEVPRTWATSSDIVQFKNFCKEESQGNESADAFDGRSYVENSKVSESLLLMKFYSLSTGMVRHLLSDHDGRELDLPFEVTDQEQDIILYYRSTFILGRSGTGKTTVLTMKLFQKEQQHHMAMEGFQEDKGNASTNATYRNEVGTSVGKIQVAVLRQLFVTVSPKLCHAVKQHVSHLKSFAHGKKFSAESNSNNIDYVDDAELFNDIQDSLVDIPPKSYPLVVTFHKFLMMLDGTLGNSYFERFRDVWEFYRGKRSLSSIGMQTFIRTKEVTYDRFSSSYWPHFNSLLTKKLDSSRVFTEIISHIKGGLKGGRVSDSMLSREDYVLLSEARVSTLSGQKREIIYDIFQDYEQMKMEKGEFDLADLVIDLHRRLRHERYMGDVMDFVYIDEVQDLTMRQIALFKYICRNVNEGFVFSGDTAQTIARGIDFRFQDIRSLFHNEFVMESSDGRKEKGQVSEIFHLSQNFRTHAGVLKLSQSVIELLYRFFPQSVDILSPETSLIYGEAPVLLKPGKDENAIITMFGNSQNVGGNRFGFGAEQVILVRDDCARKEISGYIGKQALVLTILECKGLEFQDVLLYNFFGSSPLKNHWRVIYEYMKEQDLLDSTAPSPSFSQAKHNLLCSELKQLYVAITRTRQRLWICENTDELSKPMFDYWKKLCCVQVTQLDESLANAMLVASTPDEWKAMGMKLLREHHYEMATRCFERAEDTYWARLAKAHGLKAAAEQKRDLNPDAAHVDLRKAAEIFEEIGQAHPAAKCYFELNEYERAGLHERAAEVYARGHFVSECLSACTKGKFFDLGLRYIQYWKQHATTSNVMTKRSKETEKIEQKFLESCAHHYHALKDNRTMMEFVKAFHSMESKCKFLTTLDCLDELLRLEEELGNFLEAANIAKLSGEILLEAEMLGKAGNYRDASILFLCYVLSNSLWASGSRGWPLKQFVKKEELLTKARLFAERESKYFYDFVCMEASILSDEQTSLFEMNQCLSTSLRHKSVRGEILSARKIIDAHLNSNATKFEWTDEWVYDLKQHSEVRLSQNCISVETLLYSWNVWKENIVNVLEFLGLDETQDVKDYASYGEFCLNYLGVRKQSKNLNVIYALLNPDADWVREVDDRFIRRTGRLVYVDGHQFASAAQSYWSSELFSIGTKVLENLKVLYNHSTGKSLSLFCQSKSLIHMFEVAKFLLKLKFLDRRCHAARTLQKFLNILTEQFCSKVFPLDWKKSSTENMVSLRETELSRILFKKAISTSISMKNELTHGQIGRVASWILGTGKQTTELYEKIAERFAVNPPWKAFINNLSGNKGSGFPQGSVPIHESQKHVSLVSRLDEALRDTYNANWRQSDYISPGYFLYLVDRLLILVTSSQEYCFTTKSSYIEWLIFQEWNSSPNPGFVANQPFPFGETLDYVARITQELLYNKHDTVEWIRKSNINLEEYYPLLLLRLVIIICLLCVNVSVDDGKYVGILFHLLEMSDITSQLPQDFCDVLRRRRKRNQFSIDISVFAKAFRKVDDPLVIVKLQRDSSEVSCPDAIFIDMTVNQSRQDLLHVLFQRSINSSSTKLPSNSSAASNLSSGVGWALKSQNDEVIGGNPENNYEHFWDFLDALDRSPMKNFLPNVPRVKLEVENNIRLITSVLAAFHKNPAEGEDVNLCWELNFMIDELMQLSSTLNVRNNSSRIRELVLRLKSRKPRVEPLLNRLFLQKDSTAVSEASSATTIPSGMQNQVDKGKGEAEESEEDDGVNTKTPSNSNNGETESKEGKGKRKAKKGRKGKGGRK</sequence>
<dbReference type="ExpressionAtlas" id="F6HG18">
    <property type="expression patterns" value="baseline and differential"/>
</dbReference>
<keyword evidence="9" id="KW-1185">Reference proteome</keyword>
<evidence type="ECO:0000256" key="3">
    <source>
        <dbReference type="ARBA" id="ARBA00022806"/>
    </source>
</evidence>
<evidence type="ECO:0000259" key="7">
    <source>
        <dbReference type="PROSITE" id="PS51198"/>
    </source>
</evidence>
<dbReference type="Gene3D" id="3.40.50.300">
    <property type="entry name" value="P-loop containing nucleotide triphosphate hydrolases"/>
    <property type="match status" value="8"/>
</dbReference>
<keyword evidence="4 5" id="KW-0067">ATP-binding</keyword>
<proteinExistence type="predicted"/>
<protein>
    <recommendedName>
        <fullName evidence="7">UvrD-like helicase ATP-binding domain-containing protein</fullName>
    </recommendedName>
</protein>
<dbReference type="InterPro" id="IPR027417">
    <property type="entry name" value="P-loop_NTPase"/>
</dbReference>
<evidence type="ECO:0000256" key="1">
    <source>
        <dbReference type="ARBA" id="ARBA00022741"/>
    </source>
</evidence>
<evidence type="ECO:0000256" key="2">
    <source>
        <dbReference type="ARBA" id="ARBA00022801"/>
    </source>
</evidence>
<dbReference type="InterPro" id="IPR047187">
    <property type="entry name" value="SF1_C_Upf1"/>
</dbReference>
<dbReference type="GO" id="GO:0005694">
    <property type="term" value="C:chromosome"/>
    <property type="evidence" value="ECO:0007669"/>
    <property type="project" value="UniProtKB-ARBA"/>
</dbReference>
<keyword evidence="3 5" id="KW-0347">Helicase</keyword>
<feature type="domain" description="UvrD-like helicase ATP-binding" evidence="7">
    <location>
        <begin position="3028"/>
        <end position="3420"/>
    </location>
</feature>
<dbReference type="Pfam" id="PF13086">
    <property type="entry name" value="AAA_11"/>
    <property type="match status" value="2"/>
</dbReference>
<evidence type="ECO:0000256" key="6">
    <source>
        <dbReference type="SAM" id="MobiDB-lite"/>
    </source>
</evidence>
<feature type="compositionally biased region" description="Basic residues" evidence="6">
    <location>
        <begin position="4708"/>
        <end position="4724"/>
    </location>
</feature>
<dbReference type="InParanoid" id="F6HG18"/>
<dbReference type="PANTHER" id="PTHR21529:SF4">
    <property type="entry name" value="TPR AND ANKYRIN REPEAT-CONTAINING PROTEIN 1"/>
    <property type="match status" value="1"/>
</dbReference>
<dbReference type="GO" id="GO:0016787">
    <property type="term" value="F:hydrolase activity"/>
    <property type="evidence" value="ECO:0007669"/>
    <property type="project" value="UniProtKB-UniRule"/>
</dbReference>
<dbReference type="InterPro" id="IPR045529">
    <property type="entry name" value="DUF6469"/>
</dbReference>
<dbReference type="PROSITE" id="PS51198">
    <property type="entry name" value="UVRD_HELICASE_ATP_BIND"/>
    <property type="match status" value="1"/>
</dbReference>
<dbReference type="InterPro" id="IPR041677">
    <property type="entry name" value="DNA2/NAM7_AAA_11"/>
</dbReference>
<evidence type="ECO:0000313" key="8">
    <source>
        <dbReference type="EMBL" id="CCB51211.1"/>
    </source>
</evidence>
<dbReference type="FunFam" id="3.40.50.300:FF:006033">
    <property type="entry name" value="Uncharacterized protein"/>
    <property type="match status" value="1"/>
</dbReference>
<dbReference type="EMBL" id="FN595754">
    <property type="protein sequence ID" value="CCB51211.1"/>
    <property type="molecule type" value="Genomic_DNA"/>
</dbReference>
<dbReference type="GO" id="GO:0004386">
    <property type="term" value="F:helicase activity"/>
    <property type="evidence" value="ECO:0007669"/>
    <property type="project" value="UniProtKB-UniRule"/>
</dbReference>
<evidence type="ECO:0000256" key="4">
    <source>
        <dbReference type="ARBA" id="ARBA00022840"/>
    </source>
</evidence>
<dbReference type="GO" id="GO:0005524">
    <property type="term" value="F:ATP binding"/>
    <property type="evidence" value="ECO:0007669"/>
    <property type="project" value="UniProtKB-UniRule"/>
</dbReference>
<dbReference type="Proteomes" id="UP000009183">
    <property type="component" value="Chromosome 1"/>
</dbReference>
<dbReference type="STRING" id="29760.F6HG18"/>
<evidence type="ECO:0000256" key="5">
    <source>
        <dbReference type="PROSITE-ProRule" id="PRU00560"/>
    </source>
</evidence>
<dbReference type="InterPro" id="IPR039904">
    <property type="entry name" value="TRANK1"/>
</dbReference>
<dbReference type="PANTHER" id="PTHR21529">
    <property type="entry name" value="MAMMARY TURMOR VIRUS RECEPTOR HOMOLOG 1, 2 MTVR1, 2"/>
    <property type="match status" value="1"/>
</dbReference>
<feature type="compositionally biased region" description="Polar residues" evidence="6">
    <location>
        <begin position="4690"/>
        <end position="4701"/>
    </location>
</feature>
<reference evidence="9" key="1">
    <citation type="journal article" date="2007" name="Nature">
        <title>The grapevine genome sequence suggests ancestral hexaploidization in major angiosperm phyla.</title>
        <authorList>
            <consortium name="The French-Italian Public Consortium for Grapevine Genome Characterization."/>
            <person name="Jaillon O."/>
            <person name="Aury J.-M."/>
            <person name="Noel B."/>
            <person name="Policriti A."/>
            <person name="Clepet C."/>
            <person name="Casagrande A."/>
            <person name="Choisne N."/>
            <person name="Aubourg S."/>
            <person name="Vitulo N."/>
            <person name="Jubin C."/>
            <person name="Vezzi A."/>
            <person name="Legeai F."/>
            <person name="Hugueney P."/>
            <person name="Dasilva C."/>
            <person name="Horner D."/>
            <person name="Mica E."/>
            <person name="Jublot D."/>
            <person name="Poulain J."/>
            <person name="Bruyere C."/>
            <person name="Billault A."/>
            <person name="Segurens B."/>
            <person name="Gouyvenoux M."/>
            <person name="Ugarte E."/>
            <person name="Cattonaro F."/>
            <person name="Anthouard V."/>
            <person name="Vico V."/>
            <person name="Del Fabbro C."/>
            <person name="Alaux M."/>
            <person name="Di Gaspero G."/>
            <person name="Dumas V."/>
            <person name="Felice N."/>
            <person name="Paillard S."/>
            <person name="Juman I."/>
            <person name="Moroldo M."/>
            <person name="Scalabrin S."/>
            <person name="Canaguier A."/>
            <person name="Le Clainche I."/>
            <person name="Malacrida G."/>
            <person name="Durand E."/>
            <person name="Pesole G."/>
            <person name="Laucou V."/>
            <person name="Chatelet P."/>
            <person name="Merdinoglu D."/>
            <person name="Delledonne M."/>
            <person name="Pezzotti M."/>
            <person name="Lecharny A."/>
            <person name="Scarpelli C."/>
            <person name="Artiguenave F."/>
            <person name="Pe M.E."/>
            <person name="Valle G."/>
            <person name="Morgante M."/>
            <person name="Caboche M."/>
            <person name="Adam-Blondon A.-F."/>
            <person name="Weissenbach J."/>
            <person name="Quetier F."/>
            <person name="Wincker P."/>
        </authorList>
    </citation>
    <scope>NUCLEOTIDE SEQUENCE [LARGE SCALE GENOMIC DNA]</scope>
    <source>
        <strain evidence="9">cv. Pinot noir / PN40024</strain>
    </source>
</reference>
<dbReference type="HOGENOM" id="CLU_223484_0_0_1"/>
<dbReference type="CDD" id="cd18808">
    <property type="entry name" value="SF1_C_Upf1"/>
    <property type="match status" value="2"/>
</dbReference>
<dbReference type="SUPFAM" id="SSF52540">
    <property type="entry name" value="P-loop containing nucleoside triphosphate hydrolases"/>
    <property type="match status" value="6"/>
</dbReference>
<dbReference type="FunFam" id="3.40.50.300:FF:000326">
    <property type="entry name" value="P-loop containing nucleoside triphosphate hydrolase"/>
    <property type="match status" value="2"/>
</dbReference>
<feature type="region of interest" description="Disordered" evidence="6">
    <location>
        <begin position="4656"/>
        <end position="4724"/>
    </location>
</feature>
<accession>F6HG18</accession>
<organism evidence="8 9">
    <name type="scientific">Vitis vinifera</name>
    <name type="common">Grape</name>
    <dbReference type="NCBI Taxonomy" id="29760"/>
    <lineage>
        <taxon>Eukaryota</taxon>
        <taxon>Viridiplantae</taxon>
        <taxon>Streptophyta</taxon>
        <taxon>Embryophyta</taxon>
        <taxon>Tracheophyta</taxon>
        <taxon>Spermatophyta</taxon>
        <taxon>Magnoliopsida</taxon>
        <taxon>eudicotyledons</taxon>
        <taxon>Gunneridae</taxon>
        <taxon>Pentapetalae</taxon>
        <taxon>rosids</taxon>
        <taxon>Vitales</taxon>
        <taxon>Vitaceae</taxon>
        <taxon>Viteae</taxon>
        <taxon>Vitis</taxon>
    </lineage>
</organism>
<dbReference type="InterPro" id="IPR041679">
    <property type="entry name" value="DNA2/NAM7-like_C"/>
</dbReference>
<dbReference type="Pfam" id="PF20073">
    <property type="entry name" value="DUF6469"/>
    <property type="match status" value="2"/>
</dbReference>
<keyword evidence="2 5" id="KW-0378">Hydrolase</keyword>
<dbReference type="Pfam" id="PF00580">
    <property type="entry name" value="UvrD-helicase"/>
    <property type="match status" value="2"/>
</dbReference>
<evidence type="ECO:0000313" key="9">
    <source>
        <dbReference type="Proteomes" id="UP000009183"/>
    </source>
</evidence>
<keyword evidence="1 5" id="KW-0547">Nucleotide-binding</keyword>
<dbReference type="Pfam" id="PF13087">
    <property type="entry name" value="AAA_12"/>
    <property type="match status" value="1"/>
</dbReference>
<dbReference type="eggNOG" id="KOG1801">
    <property type="taxonomic scope" value="Eukaryota"/>
</dbReference>
<dbReference type="InterPro" id="IPR014016">
    <property type="entry name" value="UvrD-like_ATP-bd"/>
</dbReference>
<name>F6HG18_VITVI</name>